<evidence type="ECO:0000259" key="10">
    <source>
        <dbReference type="Pfam" id="PF17766"/>
    </source>
</evidence>
<evidence type="ECO:0000259" key="8">
    <source>
        <dbReference type="Pfam" id="PF00082"/>
    </source>
</evidence>
<name>A0A2U1QPC7_ARTAN</name>
<dbReference type="PROSITE" id="PS51892">
    <property type="entry name" value="SUBTILASE"/>
    <property type="match status" value="1"/>
</dbReference>
<feature type="domain" description="Inhibitor I9" evidence="9">
    <location>
        <begin position="44"/>
        <end position="101"/>
    </location>
</feature>
<reference evidence="11 12" key="1">
    <citation type="journal article" date="2018" name="Mol. Plant">
        <title>The genome of Artemisia annua provides insight into the evolution of Asteraceae family and artemisinin biosynthesis.</title>
        <authorList>
            <person name="Shen Q."/>
            <person name="Zhang L."/>
            <person name="Liao Z."/>
            <person name="Wang S."/>
            <person name="Yan T."/>
            <person name="Shi P."/>
            <person name="Liu M."/>
            <person name="Fu X."/>
            <person name="Pan Q."/>
            <person name="Wang Y."/>
            <person name="Lv Z."/>
            <person name="Lu X."/>
            <person name="Zhang F."/>
            <person name="Jiang W."/>
            <person name="Ma Y."/>
            <person name="Chen M."/>
            <person name="Hao X."/>
            <person name="Li L."/>
            <person name="Tang Y."/>
            <person name="Lv G."/>
            <person name="Zhou Y."/>
            <person name="Sun X."/>
            <person name="Brodelius P.E."/>
            <person name="Rose J.K.C."/>
            <person name="Tang K."/>
        </authorList>
    </citation>
    <scope>NUCLEOTIDE SEQUENCE [LARGE SCALE GENOMIC DNA]</scope>
    <source>
        <strain evidence="12">cv. Huhao1</strain>
        <tissue evidence="11">Leaf</tissue>
    </source>
</reference>
<dbReference type="GO" id="GO:0004252">
    <property type="term" value="F:serine-type endopeptidase activity"/>
    <property type="evidence" value="ECO:0007669"/>
    <property type="project" value="UniProtKB-UniRule"/>
</dbReference>
<dbReference type="PROSITE" id="PS00137">
    <property type="entry name" value="SUBTILASE_HIS"/>
    <property type="match status" value="1"/>
</dbReference>
<dbReference type="Gene3D" id="3.50.30.30">
    <property type="match status" value="1"/>
</dbReference>
<comment type="caution">
    <text evidence="11">The sequence shown here is derived from an EMBL/GenBank/DDBJ whole genome shotgun (WGS) entry which is preliminary data.</text>
</comment>
<dbReference type="CDD" id="cd04852">
    <property type="entry name" value="Peptidases_S8_3"/>
    <property type="match status" value="1"/>
</dbReference>
<keyword evidence="12" id="KW-1185">Reference proteome</keyword>
<evidence type="ECO:0000256" key="7">
    <source>
        <dbReference type="PROSITE-ProRule" id="PRU01240"/>
    </source>
</evidence>
<dbReference type="InterPro" id="IPR022398">
    <property type="entry name" value="Peptidase_S8_His-AS"/>
</dbReference>
<dbReference type="PANTHER" id="PTHR10795">
    <property type="entry name" value="PROPROTEIN CONVERTASE SUBTILISIN/KEXIN"/>
    <property type="match status" value="1"/>
</dbReference>
<gene>
    <name evidence="11" type="ORF">CTI12_AA001690</name>
</gene>
<evidence type="ECO:0000259" key="9">
    <source>
        <dbReference type="Pfam" id="PF05922"/>
    </source>
</evidence>
<dbReference type="InterPro" id="IPR034197">
    <property type="entry name" value="Peptidases_S8_3"/>
</dbReference>
<dbReference type="InterPro" id="IPR015500">
    <property type="entry name" value="Peptidase_S8_subtilisin-rel"/>
</dbReference>
<evidence type="ECO:0000256" key="3">
    <source>
        <dbReference type="ARBA" id="ARBA00022729"/>
    </source>
</evidence>
<dbReference type="EMBL" id="PKPP01000003">
    <property type="protein sequence ID" value="PWA99865.1"/>
    <property type="molecule type" value="Genomic_DNA"/>
</dbReference>
<proteinExistence type="inferred from homology"/>
<dbReference type="PROSITE" id="PS00138">
    <property type="entry name" value="SUBTILASE_SER"/>
    <property type="match status" value="1"/>
</dbReference>
<dbReference type="InterPro" id="IPR000209">
    <property type="entry name" value="Peptidase_S8/S53_dom"/>
</dbReference>
<evidence type="ECO:0000313" key="11">
    <source>
        <dbReference type="EMBL" id="PWA99865.1"/>
    </source>
</evidence>
<comment type="similarity">
    <text evidence="1 7">Belongs to the peptidase S8 family.</text>
</comment>
<organism evidence="11 12">
    <name type="scientific">Artemisia annua</name>
    <name type="common">Sweet wormwood</name>
    <dbReference type="NCBI Taxonomy" id="35608"/>
    <lineage>
        <taxon>Eukaryota</taxon>
        <taxon>Viridiplantae</taxon>
        <taxon>Streptophyta</taxon>
        <taxon>Embryophyta</taxon>
        <taxon>Tracheophyta</taxon>
        <taxon>Spermatophyta</taxon>
        <taxon>Magnoliopsida</taxon>
        <taxon>eudicotyledons</taxon>
        <taxon>Gunneridae</taxon>
        <taxon>Pentapetalae</taxon>
        <taxon>asterids</taxon>
        <taxon>campanulids</taxon>
        <taxon>Asterales</taxon>
        <taxon>Asteraceae</taxon>
        <taxon>Asteroideae</taxon>
        <taxon>Anthemideae</taxon>
        <taxon>Artemisiinae</taxon>
        <taxon>Artemisia</taxon>
    </lineage>
</organism>
<dbReference type="InterPro" id="IPR023828">
    <property type="entry name" value="Peptidase_S8_Ser-AS"/>
</dbReference>
<dbReference type="InterPro" id="IPR010259">
    <property type="entry name" value="S8pro/Inhibitor_I9"/>
</dbReference>
<feature type="domain" description="Peptidase S8/S53" evidence="8">
    <location>
        <begin position="124"/>
        <end position="569"/>
    </location>
</feature>
<dbReference type="InterPro" id="IPR045051">
    <property type="entry name" value="SBT"/>
</dbReference>
<evidence type="ECO:0000256" key="1">
    <source>
        <dbReference type="ARBA" id="ARBA00011073"/>
    </source>
</evidence>
<protein>
    <submittedName>
        <fullName evidence="11">Subtilisin-like protease SBT4.3</fullName>
    </submittedName>
</protein>
<evidence type="ECO:0000256" key="5">
    <source>
        <dbReference type="ARBA" id="ARBA00022825"/>
    </source>
</evidence>
<dbReference type="Pfam" id="PF00082">
    <property type="entry name" value="Peptidase_S8"/>
    <property type="match status" value="1"/>
</dbReference>
<accession>A0A2U1QPC7</accession>
<dbReference type="AlphaFoldDB" id="A0A2U1QPC7"/>
<dbReference type="InterPro" id="IPR037045">
    <property type="entry name" value="S8pro/Inhibitor_I9_sf"/>
</dbReference>
<dbReference type="GO" id="GO:0006508">
    <property type="term" value="P:proteolysis"/>
    <property type="evidence" value="ECO:0007669"/>
    <property type="project" value="UniProtKB-KW"/>
</dbReference>
<dbReference type="PRINTS" id="PR00723">
    <property type="entry name" value="SUBTILISIN"/>
</dbReference>
<evidence type="ECO:0000256" key="4">
    <source>
        <dbReference type="ARBA" id="ARBA00022801"/>
    </source>
</evidence>
<keyword evidence="3" id="KW-0732">Signal</keyword>
<feature type="active site" description="Charge relay system" evidence="6 7">
    <location>
        <position position="133"/>
    </location>
</feature>
<dbReference type="STRING" id="35608.A0A2U1QPC7"/>
<dbReference type="Gene3D" id="3.30.70.80">
    <property type="entry name" value="Peptidase S8 propeptide/proteinase inhibitor I9"/>
    <property type="match status" value="1"/>
</dbReference>
<dbReference type="InterPro" id="IPR036852">
    <property type="entry name" value="Peptidase_S8/S53_dom_sf"/>
</dbReference>
<dbReference type="CDD" id="cd02120">
    <property type="entry name" value="PA_subtilisin_like"/>
    <property type="match status" value="1"/>
</dbReference>
<evidence type="ECO:0000256" key="2">
    <source>
        <dbReference type="ARBA" id="ARBA00022670"/>
    </source>
</evidence>
<dbReference type="Gene3D" id="2.60.40.2310">
    <property type="match status" value="1"/>
</dbReference>
<keyword evidence="2 7" id="KW-0645">Protease</keyword>
<dbReference type="Gene3D" id="3.40.50.200">
    <property type="entry name" value="Peptidase S8/S53 domain"/>
    <property type="match status" value="1"/>
</dbReference>
<dbReference type="Proteomes" id="UP000245207">
    <property type="component" value="Unassembled WGS sequence"/>
</dbReference>
<dbReference type="Pfam" id="PF05922">
    <property type="entry name" value="Inhibitor_I9"/>
    <property type="match status" value="1"/>
</dbReference>
<feature type="active site" description="Charge relay system" evidence="6 7">
    <location>
        <position position="518"/>
    </location>
</feature>
<sequence>MGCRDGLDKWLPRPVIVASHEATTLLYIFFMESLPEGDYSPSVHHSKIIRDIVDPRFAKKSLQRSFGRSFDGFAAYVTEAEMLKLKRLPGVESVILDQKLKPQTTRSMDYIHLSDGIARNPGAGSDFTIGVIDSGISPESQSFKDDGFGPVPAKWKGECRGGADFPCNKKIIGARYYNIDGLSFSARDYTGHGTHVASIAAGNYVKGASYYGIAEGVAKGGVPSARLAVYKVCDEHCHTTDILSAFDDAIADGVDVISVSIAYSDQLNHAVDVPEDPIAIGSLHALKRNILTSAAAGNDGPALGSIRNFAPWMITAGASDIDRRILVKVLLGNGTILVGQGVNAFPSSYGESPLVRGKEVTSICSETDARNCLPRCIDSSLVEKKVVLCDMVPSFKDINTTGVGFIIPNYQEHNVSSVKPYTVVALSEDNLNFVRSYHTHNTDPKVQILKSEAVYDSDARHVATFSGRGPSRFMPEIIKPDVTAPGVEILAAFSPMASPSGFPYDNRSVEYNILSGTSMACPHVTAAVVYVKSQHPDWSPSAIKSALMTTAWKFFDGTHPEAEFAYGSGHINPLMAADPGLVYETPIEEYLKLWCSLSRTTGSSTATNANCSNESAAREMNYPSMAALLDTQSFVVSFPRTVTNVGHANSTYISSIDGDLSNMHISVEPSTLQFTALNQNLSFVVTVRGKRMKPLTTRRASLVWTDGFHKVHSPLVLYRENATSGGERAVTPRWPCTLIRKALLFQYDDVAFYVELALSCLERAKTCAVFMGHSQAWFYVMIVEAGILLDG</sequence>
<dbReference type="InterPro" id="IPR041469">
    <property type="entry name" value="Subtilisin-like_FN3"/>
</dbReference>
<feature type="active site" description="Charge relay system" evidence="6 7">
    <location>
        <position position="192"/>
    </location>
</feature>
<evidence type="ECO:0000256" key="6">
    <source>
        <dbReference type="PIRSR" id="PIRSR615500-1"/>
    </source>
</evidence>
<feature type="domain" description="Subtilisin-like protease fibronectin type-III" evidence="10">
    <location>
        <begin position="619"/>
        <end position="716"/>
    </location>
</feature>
<keyword evidence="5 7" id="KW-0720">Serine protease</keyword>
<dbReference type="Pfam" id="PF17766">
    <property type="entry name" value="fn3_6"/>
    <property type="match status" value="1"/>
</dbReference>
<keyword evidence="4 7" id="KW-0378">Hydrolase</keyword>
<dbReference type="OrthoDB" id="4803627at2759"/>
<evidence type="ECO:0000313" key="12">
    <source>
        <dbReference type="Proteomes" id="UP000245207"/>
    </source>
</evidence>
<dbReference type="SUPFAM" id="SSF52743">
    <property type="entry name" value="Subtilisin-like"/>
    <property type="match status" value="1"/>
</dbReference>